<dbReference type="InterPro" id="IPR002654">
    <property type="entry name" value="Glyco_trans_25"/>
</dbReference>
<evidence type="ECO:0000313" key="3">
    <source>
        <dbReference type="Proteomes" id="UP001610444"/>
    </source>
</evidence>
<organism evidence="2 3">
    <name type="scientific">Aspergillus pseudodeflectus</name>
    <dbReference type="NCBI Taxonomy" id="176178"/>
    <lineage>
        <taxon>Eukaryota</taxon>
        <taxon>Fungi</taxon>
        <taxon>Dikarya</taxon>
        <taxon>Ascomycota</taxon>
        <taxon>Pezizomycotina</taxon>
        <taxon>Eurotiomycetes</taxon>
        <taxon>Eurotiomycetidae</taxon>
        <taxon>Eurotiales</taxon>
        <taxon>Aspergillaceae</taxon>
        <taxon>Aspergillus</taxon>
        <taxon>Aspergillus subgen. Nidulantes</taxon>
    </lineage>
</organism>
<keyword evidence="3" id="KW-1185">Reference proteome</keyword>
<proteinExistence type="predicted"/>
<dbReference type="CDD" id="cd06532">
    <property type="entry name" value="Glyco_transf_25"/>
    <property type="match status" value="1"/>
</dbReference>
<name>A0ABR4KQ90_9EURO</name>
<dbReference type="InterPro" id="IPR023811">
    <property type="entry name" value="CHP04076"/>
</dbReference>
<accession>A0ABR4KQ90</accession>
<gene>
    <name evidence="2" type="ORF">BJX68DRAFT_264944</name>
</gene>
<dbReference type="GeneID" id="98160260"/>
<dbReference type="Proteomes" id="UP001610444">
    <property type="component" value="Unassembled WGS sequence"/>
</dbReference>
<dbReference type="RefSeq" id="XP_070901372.1">
    <property type="nucleotide sequence ID" value="XM_071045096.1"/>
</dbReference>
<protein>
    <recommendedName>
        <fullName evidence="1">Glycosyl transferase family 25 domain-containing protein</fullName>
    </recommendedName>
</protein>
<dbReference type="EMBL" id="JBFXLR010000012">
    <property type="protein sequence ID" value="KAL2854207.1"/>
    <property type="molecule type" value="Genomic_DNA"/>
</dbReference>
<dbReference type="Pfam" id="PF01755">
    <property type="entry name" value="Glyco_transf_25"/>
    <property type="match status" value="1"/>
</dbReference>
<sequence>MSSDDSFQLYDLRVEVICPEGKRILCGAKEGDYFTLKGEMMHLPPGQGITAVLPLLAAKQRMTHEHDWMTTDSTIACPDPNCPSQLKISRTGITTFKHSDTTVVQKIFAISLPSRLDKRDNIVLGSSLSDFDVEFIDAITPDEINPKTYPFNWNFDHRPVEYAARRSHLNALQKTVHERLGSAIIMEDDADWDVSVKAQLQSFALAVRALQSTDPSSQTSPNPHSNAPYGNDWDILWLGHCGIECNPSHPSYLTPNDPTIPPPHHFLPYWRDEPPQNRPNTSRLTCPIIDGVCSLLYAVSLRGAQRILSALSVNPSHLAADIDTGAQFDVSLGRLCGSGYLKCFAPYPALTGGYRPAGAKGKGSDINGDQGEVGRPFEGDVEGAVSHGVLYSTLLNVERLLRGETTVKATWEDVDVGEVETGEVEVLEGSVQPPVKN</sequence>
<reference evidence="2 3" key="1">
    <citation type="submission" date="2024-07" db="EMBL/GenBank/DDBJ databases">
        <title>Section-level genome sequencing and comparative genomics of Aspergillus sections Usti and Cavernicolus.</title>
        <authorList>
            <consortium name="Lawrence Berkeley National Laboratory"/>
            <person name="Nybo J.L."/>
            <person name="Vesth T.C."/>
            <person name="Theobald S."/>
            <person name="Frisvad J.C."/>
            <person name="Larsen T.O."/>
            <person name="Kjaerboelling I."/>
            <person name="Rothschild-Mancinelli K."/>
            <person name="Lyhne E.K."/>
            <person name="Kogle M.E."/>
            <person name="Barry K."/>
            <person name="Clum A."/>
            <person name="Na H."/>
            <person name="Ledsgaard L."/>
            <person name="Lin J."/>
            <person name="Lipzen A."/>
            <person name="Kuo A."/>
            <person name="Riley R."/>
            <person name="Mondo S."/>
            <person name="LaButti K."/>
            <person name="Haridas S."/>
            <person name="Pangalinan J."/>
            <person name="Salamov A.A."/>
            <person name="Simmons B.A."/>
            <person name="Magnuson J.K."/>
            <person name="Chen J."/>
            <person name="Drula E."/>
            <person name="Henrissat B."/>
            <person name="Wiebenga A."/>
            <person name="Lubbers R.J."/>
            <person name="Gomes A.C."/>
            <person name="Macurrencykelacurrency M.R."/>
            <person name="Stajich J."/>
            <person name="Grigoriev I.V."/>
            <person name="Mortensen U.H."/>
            <person name="De vries R.P."/>
            <person name="Baker S.E."/>
            <person name="Andersen M.R."/>
        </authorList>
    </citation>
    <scope>NUCLEOTIDE SEQUENCE [LARGE SCALE GENOMIC DNA]</scope>
    <source>
        <strain evidence="2 3">CBS 756.74</strain>
    </source>
</reference>
<feature type="domain" description="Glycosyl transferase family 25" evidence="1">
    <location>
        <begin position="105"/>
        <end position="206"/>
    </location>
</feature>
<evidence type="ECO:0000313" key="2">
    <source>
        <dbReference type="EMBL" id="KAL2854207.1"/>
    </source>
</evidence>
<comment type="caution">
    <text evidence="2">The sequence shown here is derived from an EMBL/GenBank/DDBJ whole genome shotgun (WGS) entry which is preliminary data.</text>
</comment>
<dbReference type="NCBIfam" id="TIGR04076">
    <property type="entry name" value="TIGR04076 family protein"/>
    <property type="match status" value="1"/>
</dbReference>
<evidence type="ECO:0000259" key="1">
    <source>
        <dbReference type="Pfam" id="PF01755"/>
    </source>
</evidence>